<organism evidence="4 5">
    <name type="scientific">Apostasia shenzhenica</name>
    <dbReference type="NCBI Taxonomy" id="1088818"/>
    <lineage>
        <taxon>Eukaryota</taxon>
        <taxon>Viridiplantae</taxon>
        <taxon>Streptophyta</taxon>
        <taxon>Embryophyta</taxon>
        <taxon>Tracheophyta</taxon>
        <taxon>Spermatophyta</taxon>
        <taxon>Magnoliopsida</taxon>
        <taxon>Liliopsida</taxon>
        <taxon>Asparagales</taxon>
        <taxon>Orchidaceae</taxon>
        <taxon>Apostasioideae</taxon>
        <taxon>Apostasia</taxon>
    </lineage>
</organism>
<dbReference type="GO" id="GO:0016874">
    <property type="term" value="F:ligase activity"/>
    <property type="evidence" value="ECO:0007669"/>
    <property type="project" value="UniProtKB-KW"/>
</dbReference>
<dbReference type="PANTHER" id="PTHR46400:SF11">
    <property type="entry name" value="OS04G0571200 PROTEIN"/>
    <property type="match status" value="1"/>
</dbReference>
<dbReference type="OrthoDB" id="8062037at2759"/>
<dbReference type="InterPro" id="IPR033276">
    <property type="entry name" value="BB"/>
</dbReference>
<keyword evidence="1" id="KW-0863">Zinc-finger</keyword>
<dbReference type="Pfam" id="PF13639">
    <property type="entry name" value="zf-RING_2"/>
    <property type="match status" value="1"/>
</dbReference>
<dbReference type="PROSITE" id="PS50089">
    <property type="entry name" value="ZF_RING_2"/>
    <property type="match status" value="1"/>
</dbReference>
<reference evidence="4 5" key="1">
    <citation type="journal article" date="2017" name="Nature">
        <title>The Apostasia genome and the evolution of orchids.</title>
        <authorList>
            <person name="Zhang G.Q."/>
            <person name="Liu K.W."/>
            <person name="Li Z."/>
            <person name="Lohaus R."/>
            <person name="Hsiao Y.Y."/>
            <person name="Niu S.C."/>
            <person name="Wang J.Y."/>
            <person name="Lin Y.C."/>
            <person name="Xu Q."/>
            <person name="Chen L.J."/>
            <person name="Yoshida K."/>
            <person name="Fujiwara S."/>
            <person name="Wang Z.W."/>
            <person name="Zhang Y.Q."/>
            <person name="Mitsuda N."/>
            <person name="Wang M."/>
            <person name="Liu G.H."/>
            <person name="Pecoraro L."/>
            <person name="Huang H.X."/>
            <person name="Xiao X.J."/>
            <person name="Lin M."/>
            <person name="Wu X.Y."/>
            <person name="Wu W.L."/>
            <person name="Chen Y.Y."/>
            <person name="Chang S.B."/>
            <person name="Sakamoto S."/>
            <person name="Ohme-Takagi M."/>
            <person name="Yagi M."/>
            <person name="Zeng S.J."/>
            <person name="Shen C.Y."/>
            <person name="Yeh C.M."/>
            <person name="Luo Y.B."/>
            <person name="Tsai W.C."/>
            <person name="Van de Peer Y."/>
            <person name="Liu Z.J."/>
        </authorList>
    </citation>
    <scope>NUCLEOTIDE SEQUENCE [LARGE SCALE GENOMIC DNA]</scope>
    <source>
        <strain evidence="5">cv. Shenzhen</strain>
        <tissue evidence="4">Stem</tissue>
    </source>
</reference>
<protein>
    <submittedName>
        <fullName evidence="4">E3 ubiquitin ligase BIG BROTHER</fullName>
    </submittedName>
</protein>
<keyword evidence="1" id="KW-0479">Metal-binding</keyword>
<accession>A0A2I0AF48</accession>
<dbReference type="Gene3D" id="3.30.40.10">
    <property type="entry name" value="Zinc/RING finger domain, C3HC4 (zinc finger)"/>
    <property type="match status" value="1"/>
</dbReference>
<dbReference type="InterPro" id="IPR013083">
    <property type="entry name" value="Znf_RING/FYVE/PHD"/>
</dbReference>
<feature type="region of interest" description="Disordered" evidence="2">
    <location>
        <begin position="117"/>
        <end position="145"/>
    </location>
</feature>
<dbReference type="AlphaFoldDB" id="A0A2I0AF48"/>
<dbReference type="GO" id="GO:0008270">
    <property type="term" value="F:zinc ion binding"/>
    <property type="evidence" value="ECO:0007669"/>
    <property type="project" value="UniProtKB-KW"/>
</dbReference>
<evidence type="ECO:0000256" key="2">
    <source>
        <dbReference type="SAM" id="MobiDB-lite"/>
    </source>
</evidence>
<dbReference type="GO" id="GO:0004842">
    <property type="term" value="F:ubiquitin-protein transferase activity"/>
    <property type="evidence" value="ECO:0007669"/>
    <property type="project" value="InterPro"/>
</dbReference>
<feature type="domain" description="RING-type" evidence="3">
    <location>
        <begin position="194"/>
        <end position="235"/>
    </location>
</feature>
<dbReference type="Proteomes" id="UP000236161">
    <property type="component" value="Unassembled WGS sequence"/>
</dbReference>
<proteinExistence type="predicted"/>
<evidence type="ECO:0000259" key="3">
    <source>
        <dbReference type="PROSITE" id="PS50089"/>
    </source>
</evidence>
<dbReference type="PANTHER" id="PTHR46400">
    <property type="entry name" value="RING/U-BOX SUPERFAMILY PROTEIN"/>
    <property type="match status" value="1"/>
</dbReference>
<sequence length="241" mass="26921">MDIHYVKAPIPYLVEENFDGYFHDHDDLTISQILQDQEIVYQSLQRNALADTARSSSTASREGPGAIPLKESSSRTPNVESQLSTDEAYARELQELENQLSHSSIDGSLQTGIEVTRAQSSTASTLGSSDNNASSQVPRQDDIDPDSMTYEELQSLGEAIGTASRGLPDELISYLPTSTYKTGLFSKREKHEECVICYMAYKNRDKLIMLPCQHQYHKDCVTRWLKINKACPVCNEDVFGS</sequence>
<evidence type="ECO:0000256" key="1">
    <source>
        <dbReference type="PROSITE-ProRule" id="PRU00175"/>
    </source>
</evidence>
<dbReference type="EMBL" id="KZ451982">
    <property type="protein sequence ID" value="PKA54179.1"/>
    <property type="molecule type" value="Genomic_DNA"/>
</dbReference>
<dbReference type="GO" id="GO:0016567">
    <property type="term" value="P:protein ubiquitination"/>
    <property type="evidence" value="ECO:0007669"/>
    <property type="project" value="InterPro"/>
</dbReference>
<dbReference type="SUPFAM" id="SSF57850">
    <property type="entry name" value="RING/U-box"/>
    <property type="match status" value="1"/>
</dbReference>
<keyword evidence="5" id="KW-1185">Reference proteome</keyword>
<feature type="region of interest" description="Disordered" evidence="2">
    <location>
        <begin position="51"/>
        <end position="85"/>
    </location>
</feature>
<feature type="compositionally biased region" description="Low complexity" evidence="2">
    <location>
        <begin position="52"/>
        <end position="61"/>
    </location>
</feature>
<dbReference type="SMART" id="SM00184">
    <property type="entry name" value="RING"/>
    <property type="match status" value="1"/>
</dbReference>
<dbReference type="FunFam" id="3.30.40.10:FF:000226">
    <property type="entry name" value="E3 ubiquitin ligase BIG BROTHER"/>
    <property type="match status" value="1"/>
</dbReference>
<name>A0A2I0AF48_9ASPA</name>
<dbReference type="InterPro" id="IPR001841">
    <property type="entry name" value="Znf_RING"/>
</dbReference>
<keyword evidence="4" id="KW-0436">Ligase</keyword>
<dbReference type="STRING" id="1088818.A0A2I0AF48"/>
<feature type="compositionally biased region" description="Polar residues" evidence="2">
    <location>
        <begin position="117"/>
        <end position="138"/>
    </location>
</feature>
<dbReference type="GO" id="GO:0046621">
    <property type="term" value="P:negative regulation of organ growth"/>
    <property type="evidence" value="ECO:0007669"/>
    <property type="project" value="InterPro"/>
</dbReference>
<dbReference type="GO" id="GO:0031624">
    <property type="term" value="F:ubiquitin conjugating enzyme binding"/>
    <property type="evidence" value="ECO:0007669"/>
    <property type="project" value="TreeGrafter"/>
</dbReference>
<feature type="compositionally biased region" description="Polar residues" evidence="2">
    <location>
        <begin position="74"/>
        <end position="85"/>
    </location>
</feature>
<keyword evidence="1" id="KW-0862">Zinc</keyword>
<evidence type="ECO:0000313" key="5">
    <source>
        <dbReference type="Proteomes" id="UP000236161"/>
    </source>
</evidence>
<evidence type="ECO:0000313" key="4">
    <source>
        <dbReference type="EMBL" id="PKA54179.1"/>
    </source>
</evidence>
<gene>
    <name evidence="4" type="primary">BB</name>
    <name evidence="4" type="ORF">AXF42_Ash000012</name>
</gene>